<protein>
    <recommendedName>
        <fullName evidence="2">beta-fructofuranosidase</fullName>
        <ecNumber evidence="2">3.2.1.26</ecNumber>
    </recommendedName>
</protein>
<evidence type="ECO:0000313" key="6">
    <source>
        <dbReference type="EMBL" id="MCQ4838893.1"/>
    </source>
</evidence>
<organism evidence="6 7">
    <name type="scientific">Neglectibacter timonensis</name>
    <dbReference type="NCBI Taxonomy" id="1776382"/>
    <lineage>
        <taxon>Bacteria</taxon>
        <taxon>Bacillati</taxon>
        <taxon>Bacillota</taxon>
        <taxon>Clostridia</taxon>
        <taxon>Eubacteriales</taxon>
        <taxon>Oscillospiraceae</taxon>
        <taxon>Neglectibacter</taxon>
    </lineage>
</organism>
<evidence type="ECO:0000256" key="3">
    <source>
        <dbReference type="ARBA" id="ARBA00022801"/>
    </source>
</evidence>
<keyword evidence="3" id="KW-0378">Hydrolase</keyword>
<dbReference type="SMART" id="SM00640">
    <property type="entry name" value="Glyco_32"/>
    <property type="match status" value="1"/>
</dbReference>
<accession>A0ABT1RW52</accession>
<dbReference type="InterPro" id="IPR001362">
    <property type="entry name" value="Glyco_hydro_32"/>
</dbReference>
<dbReference type="EC" id="3.2.1.26" evidence="2"/>
<keyword evidence="4" id="KW-0326">Glycosidase</keyword>
<evidence type="ECO:0000259" key="5">
    <source>
        <dbReference type="Pfam" id="PF00251"/>
    </source>
</evidence>
<dbReference type="Gene3D" id="2.60.120.560">
    <property type="entry name" value="Exo-inulinase, domain 1"/>
    <property type="match status" value="1"/>
</dbReference>
<dbReference type="PANTHER" id="PTHR43101:SF1">
    <property type="entry name" value="BETA-FRUCTOSIDASE"/>
    <property type="match status" value="1"/>
</dbReference>
<keyword evidence="7" id="KW-1185">Reference proteome</keyword>
<feature type="domain" description="Glycosyl hydrolase family 32 N-terminal" evidence="5">
    <location>
        <begin position="17"/>
        <end position="256"/>
    </location>
</feature>
<reference evidence="6 7" key="1">
    <citation type="submission" date="2022-06" db="EMBL/GenBank/DDBJ databases">
        <title>Isolation of gut microbiota from human fecal samples.</title>
        <authorList>
            <person name="Pamer E.G."/>
            <person name="Barat B."/>
            <person name="Waligurski E."/>
            <person name="Medina S."/>
            <person name="Paddock L."/>
            <person name="Mostad J."/>
        </authorList>
    </citation>
    <scope>NUCLEOTIDE SEQUENCE [LARGE SCALE GENOMIC DNA]</scope>
    <source>
        <strain evidence="6 7">DFI.9.73</strain>
    </source>
</reference>
<dbReference type="RefSeq" id="WP_256191554.1">
    <property type="nucleotide sequence ID" value="NZ_CATZHN010000030.1"/>
</dbReference>
<dbReference type="PANTHER" id="PTHR43101">
    <property type="entry name" value="BETA-FRUCTOSIDASE"/>
    <property type="match status" value="1"/>
</dbReference>
<evidence type="ECO:0000256" key="4">
    <source>
        <dbReference type="ARBA" id="ARBA00023295"/>
    </source>
</evidence>
<dbReference type="EMBL" id="JANFZH010000004">
    <property type="protein sequence ID" value="MCQ4838893.1"/>
    <property type="molecule type" value="Genomic_DNA"/>
</dbReference>
<gene>
    <name evidence="6" type="ORF">NE695_03060</name>
</gene>
<dbReference type="CDD" id="cd08995">
    <property type="entry name" value="GH32_EcAec43-like"/>
    <property type="match status" value="1"/>
</dbReference>
<comment type="caution">
    <text evidence="6">The sequence shown here is derived from an EMBL/GenBank/DDBJ whole genome shotgun (WGS) entry which is preliminary data.</text>
</comment>
<evidence type="ECO:0000256" key="2">
    <source>
        <dbReference type="ARBA" id="ARBA00012758"/>
    </source>
</evidence>
<comment type="similarity">
    <text evidence="1">Belongs to the glycosyl hydrolase 32 family.</text>
</comment>
<evidence type="ECO:0000256" key="1">
    <source>
        <dbReference type="ARBA" id="ARBA00009902"/>
    </source>
</evidence>
<sequence>MQLFYRPGKAVLGDMIPFYDEGKWKPFYLKNTRGNDGPDCEGGWHMLTTEDHVHFTEHPTHIKGGTGSVLKVDEVYHMFYCTFLDNPRRQFIRHAVSTDLDVWTPIEEEVLPADGEIYDPAEWRDPFVFWNEEEGQWWMIMASSVLGKTERRACVGLCVSQDLHHWEYRRPLYAPMAAAGACECPDLFRMGDWYYLVYSNYCDRFQTMYRMSRSLSGPWIRPEQDTFDSRAYYAAKTGTDGKHRYIYGWNPTKELPKKNFNPANRISQDCCSWDWGGNLVVHRVLQNPDGTLRVVPEEHVDAALKTEHRIEAEPVLGSCEISPWEIRINGECGFGGVLLNPVPRQCKLEGELSFSPGTRRFGIALQMDENFDVGYYLTLEPGRNRLEYVSGIRFLGDDGQGGKMFPYAVELERPFQLQPDTFYPFKIFVEDSVLVVYLGNEIAMNARMYDHAGRRFGLFAINGRAEFRNVKLCTE</sequence>
<dbReference type="InterPro" id="IPR023296">
    <property type="entry name" value="Glyco_hydro_beta-prop_sf"/>
</dbReference>
<dbReference type="InterPro" id="IPR051214">
    <property type="entry name" value="GH32_Enzymes"/>
</dbReference>
<dbReference type="Proteomes" id="UP001524473">
    <property type="component" value="Unassembled WGS sequence"/>
</dbReference>
<name>A0ABT1RW52_9FIRM</name>
<proteinExistence type="inferred from homology"/>
<dbReference type="Pfam" id="PF00251">
    <property type="entry name" value="Glyco_hydro_32N"/>
    <property type="match status" value="1"/>
</dbReference>
<evidence type="ECO:0000313" key="7">
    <source>
        <dbReference type="Proteomes" id="UP001524473"/>
    </source>
</evidence>
<dbReference type="InterPro" id="IPR013148">
    <property type="entry name" value="Glyco_hydro_32_N"/>
</dbReference>
<dbReference type="SUPFAM" id="SSF75005">
    <property type="entry name" value="Arabinanase/levansucrase/invertase"/>
    <property type="match status" value="1"/>
</dbReference>
<dbReference type="Gene3D" id="2.115.10.20">
    <property type="entry name" value="Glycosyl hydrolase domain, family 43"/>
    <property type="match status" value="1"/>
</dbReference>